<evidence type="ECO:0000313" key="1">
    <source>
        <dbReference type="EMBL" id="KAK4003002.1"/>
    </source>
</evidence>
<comment type="caution">
    <text evidence="1">The sequence shown here is derived from an EMBL/GenBank/DDBJ whole genome shotgun (WGS) entry which is preliminary data.</text>
</comment>
<protein>
    <submittedName>
        <fullName evidence="1">Uncharacterized protein</fullName>
    </submittedName>
</protein>
<accession>A0ABQ9YQV3</accession>
<sequence>MGSIAAVPNKVGTVYTYCYNHLATTPPFFQETFQTNRSDYQIYFPSEMQIYLVIKSVGDCHVVTSRYTPNDGRRAVIANAEIDFRSLPGKEIGVMVFVTLIASTICEVPLHA</sequence>
<dbReference type="Proteomes" id="UP001234178">
    <property type="component" value="Unassembled WGS sequence"/>
</dbReference>
<gene>
    <name evidence="1" type="ORF">OUZ56_004791</name>
</gene>
<name>A0ABQ9YQV3_9CRUS</name>
<organism evidence="1 2">
    <name type="scientific">Daphnia magna</name>
    <dbReference type="NCBI Taxonomy" id="35525"/>
    <lineage>
        <taxon>Eukaryota</taxon>
        <taxon>Metazoa</taxon>
        <taxon>Ecdysozoa</taxon>
        <taxon>Arthropoda</taxon>
        <taxon>Crustacea</taxon>
        <taxon>Branchiopoda</taxon>
        <taxon>Diplostraca</taxon>
        <taxon>Cladocera</taxon>
        <taxon>Anomopoda</taxon>
        <taxon>Daphniidae</taxon>
        <taxon>Daphnia</taxon>
    </lineage>
</organism>
<reference evidence="1 2" key="1">
    <citation type="journal article" date="2023" name="Nucleic Acids Res.">
        <title>The hologenome of Daphnia magna reveals possible DNA methylation and microbiome-mediated evolution of the host genome.</title>
        <authorList>
            <person name="Chaturvedi A."/>
            <person name="Li X."/>
            <person name="Dhandapani V."/>
            <person name="Marshall H."/>
            <person name="Kissane S."/>
            <person name="Cuenca-Cambronero M."/>
            <person name="Asole G."/>
            <person name="Calvet F."/>
            <person name="Ruiz-Romero M."/>
            <person name="Marangio P."/>
            <person name="Guigo R."/>
            <person name="Rago D."/>
            <person name="Mirbahai L."/>
            <person name="Eastwood N."/>
            <person name="Colbourne J.K."/>
            <person name="Zhou J."/>
            <person name="Mallon E."/>
            <person name="Orsini L."/>
        </authorList>
    </citation>
    <scope>NUCLEOTIDE SEQUENCE [LARGE SCALE GENOMIC DNA]</scope>
    <source>
        <strain evidence="1">LRV0_1</strain>
    </source>
</reference>
<dbReference type="EMBL" id="JAOYFB010000001">
    <property type="protein sequence ID" value="KAK4003002.1"/>
    <property type="molecule type" value="Genomic_DNA"/>
</dbReference>
<proteinExistence type="predicted"/>
<evidence type="ECO:0000313" key="2">
    <source>
        <dbReference type="Proteomes" id="UP001234178"/>
    </source>
</evidence>
<keyword evidence="2" id="KW-1185">Reference proteome</keyword>